<dbReference type="Gene3D" id="3.30.70.1070">
    <property type="entry name" value="Sporulation related repeat"/>
    <property type="match status" value="1"/>
</dbReference>
<sequence length="258" mass="27268">MQEGAKKRLAGAVVVITLAVVFVPMLFEEQASDPTYVSGPLSAESSVPSTFDAPYPDQGFLSPPGTQTLTEAETQLTPSAPLQNFAPVDPEAAAVDDGDALVFDPLQEPTGPFVAAPTPPPTAPTPAPRQAVSVSRPQPTPAPRPAQPPSRPTPPPAPPPRREPSVAAAPPPPKPRSDAPAVWIVQVASLNSADAANNLAAKLKQSGFTAFVESAVVNGRTYYRVRVGPSNERDQANRLADKLRKQHKLDTLIQRYSQ</sequence>
<feature type="region of interest" description="Disordered" evidence="1">
    <location>
        <begin position="36"/>
        <end position="67"/>
    </location>
</feature>
<keyword evidence="2" id="KW-0812">Transmembrane</keyword>
<dbReference type="SUPFAM" id="SSF110997">
    <property type="entry name" value="Sporulation related repeat"/>
    <property type="match status" value="1"/>
</dbReference>
<dbReference type="GO" id="GO:0032506">
    <property type="term" value="P:cytokinetic process"/>
    <property type="evidence" value="ECO:0007669"/>
    <property type="project" value="TreeGrafter"/>
</dbReference>
<dbReference type="InterPro" id="IPR007730">
    <property type="entry name" value="SPOR-like_dom"/>
</dbReference>
<keyword evidence="2" id="KW-0472">Membrane</keyword>
<dbReference type="EMBL" id="FNOW01000015">
    <property type="protein sequence ID" value="SDX83678.1"/>
    <property type="molecule type" value="Genomic_DNA"/>
</dbReference>
<dbReference type="GO" id="GO:0030428">
    <property type="term" value="C:cell septum"/>
    <property type="evidence" value="ECO:0007669"/>
    <property type="project" value="TreeGrafter"/>
</dbReference>
<dbReference type="GO" id="GO:0042834">
    <property type="term" value="F:peptidoglycan binding"/>
    <property type="evidence" value="ECO:0007669"/>
    <property type="project" value="InterPro"/>
</dbReference>
<dbReference type="PROSITE" id="PS51724">
    <property type="entry name" value="SPOR"/>
    <property type="match status" value="1"/>
</dbReference>
<dbReference type="STRING" id="61595.SAMN05421644_11533"/>
<dbReference type="InterPro" id="IPR052521">
    <property type="entry name" value="Cell_div_SPOR-domain"/>
</dbReference>
<dbReference type="Pfam" id="PF05036">
    <property type="entry name" value="SPOR"/>
    <property type="match status" value="1"/>
</dbReference>
<feature type="domain" description="SPOR" evidence="3">
    <location>
        <begin position="177"/>
        <end position="256"/>
    </location>
</feature>
<dbReference type="Proteomes" id="UP000198672">
    <property type="component" value="Unassembled WGS sequence"/>
</dbReference>
<dbReference type="PRINTS" id="PR01217">
    <property type="entry name" value="PRICHEXTENSN"/>
</dbReference>
<organism evidence="4 5">
    <name type="scientific">Allochromatium warmingii</name>
    <name type="common">Chromatium warmingii</name>
    <dbReference type="NCBI Taxonomy" id="61595"/>
    <lineage>
        <taxon>Bacteria</taxon>
        <taxon>Pseudomonadati</taxon>
        <taxon>Pseudomonadota</taxon>
        <taxon>Gammaproteobacteria</taxon>
        <taxon>Chromatiales</taxon>
        <taxon>Chromatiaceae</taxon>
        <taxon>Allochromatium</taxon>
    </lineage>
</organism>
<protein>
    <submittedName>
        <fullName evidence="4">DedD protein</fullName>
    </submittedName>
</protein>
<keyword evidence="5" id="KW-1185">Reference proteome</keyword>
<dbReference type="RefSeq" id="WP_091333227.1">
    <property type="nucleotide sequence ID" value="NZ_FNOW01000015.1"/>
</dbReference>
<proteinExistence type="predicted"/>
<evidence type="ECO:0000313" key="4">
    <source>
        <dbReference type="EMBL" id="SDX83678.1"/>
    </source>
</evidence>
<reference evidence="5" key="1">
    <citation type="submission" date="2016-10" db="EMBL/GenBank/DDBJ databases">
        <authorList>
            <person name="Varghese N."/>
            <person name="Submissions S."/>
        </authorList>
    </citation>
    <scope>NUCLEOTIDE SEQUENCE [LARGE SCALE GENOMIC DNA]</scope>
    <source>
        <strain evidence="5">DSM 173</strain>
    </source>
</reference>
<gene>
    <name evidence="4" type="ORF">SAMN05421644_11533</name>
</gene>
<accession>A0A1H3F071</accession>
<feature type="transmembrane region" description="Helical" evidence="2">
    <location>
        <begin position="9"/>
        <end position="27"/>
    </location>
</feature>
<keyword evidence="2" id="KW-1133">Transmembrane helix</keyword>
<name>A0A1H3F071_ALLWA</name>
<dbReference type="PANTHER" id="PTHR38687:SF1">
    <property type="entry name" value="CELL DIVISION PROTEIN DEDD"/>
    <property type="match status" value="1"/>
</dbReference>
<dbReference type="GO" id="GO:0032153">
    <property type="term" value="C:cell division site"/>
    <property type="evidence" value="ECO:0007669"/>
    <property type="project" value="TreeGrafter"/>
</dbReference>
<feature type="region of interest" description="Disordered" evidence="1">
    <location>
        <begin position="102"/>
        <end position="177"/>
    </location>
</feature>
<evidence type="ECO:0000256" key="1">
    <source>
        <dbReference type="SAM" id="MobiDB-lite"/>
    </source>
</evidence>
<evidence type="ECO:0000256" key="2">
    <source>
        <dbReference type="SAM" id="Phobius"/>
    </source>
</evidence>
<evidence type="ECO:0000313" key="5">
    <source>
        <dbReference type="Proteomes" id="UP000198672"/>
    </source>
</evidence>
<dbReference type="AlphaFoldDB" id="A0A1H3F071"/>
<evidence type="ECO:0000259" key="3">
    <source>
        <dbReference type="PROSITE" id="PS51724"/>
    </source>
</evidence>
<dbReference type="OrthoDB" id="7069135at2"/>
<feature type="compositionally biased region" description="Pro residues" evidence="1">
    <location>
        <begin position="117"/>
        <end position="127"/>
    </location>
</feature>
<dbReference type="PANTHER" id="PTHR38687">
    <property type="entry name" value="CELL DIVISION PROTEIN DEDD-RELATED"/>
    <property type="match status" value="1"/>
</dbReference>
<feature type="compositionally biased region" description="Pro residues" evidence="1">
    <location>
        <begin position="138"/>
        <end position="159"/>
    </location>
</feature>
<dbReference type="InterPro" id="IPR036680">
    <property type="entry name" value="SPOR-like_sf"/>
</dbReference>